<proteinExistence type="predicted"/>
<protein>
    <submittedName>
        <fullName evidence="1">Uncharacterized protein</fullName>
    </submittedName>
</protein>
<reference evidence="1 2" key="1">
    <citation type="journal article" date="2012" name="BMC Genomics">
        <title>Tools to kill: Genome of one of the most destructive plant pathogenic fungi Macrophomina phaseolina.</title>
        <authorList>
            <person name="Islam M.S."/>
            <person name="Haque M.S."/>
            <person name="Islam M.M."/>
            <person name="Emdad E.M."/>
            <person name="Halim A."/>
            <person name="Hossen Q.M.M."/>
            <person name="Hossain M.Z."/>
            <person name="Ahmed B."/>
            <person name="Rahim S."/>
            <person name="Rahman M.S."/>
            <person name="Alam M.M."/>
            <person name="Hou S."/>
            <person name="Wan X."/>
            <person name="Saito J.A."/>
            <person name="Alam M."/>
        </authorList>
    </citation>
    <scope>NUCLEOTIDE SEQUENCE [LARGE SCALE GENOMIC DNA]</scope>
    <source>
        <strain evidence="1 2">MS6</strain>
    </source>
</reference>
<dbReference type="STRING" id="1126212.K2QLH1"/>
<gene>
    <name evidence="1" type="ORF">MPH_12165</name>
</gene>
<evidence type="ECO:0000313" key="1">
    <source>
        <dbReference type="EMBL" id="EKG10681.1"/>
    </source>
</evidence>
<dbReference type="Proteomes" id="UP000007129">
    <property type="component" value="Unassembled WGS sequence"/>
</dbReference>
<comment type="caution">
    <text evidence="1">The sequence shown here is derived from an EMBL/GenBank/DDBJ whole genome shotgun (WGS) entry which is preliminary data.</text>
</comment>
<organism evidence="1 2">
    <name type="scientific">Macrophomina phaseolina (strain MS6)</name>
    <name type="common">Charcoal rot fungus</name>
    <dbReference type="NCBI Taxonomy" id="1126212"/>
    <lineage>
        <taxon>Eukaryota</taxon>
        <taxon>Fungi</taxon>
        <taxon>Dikarya</taxon>
        <taxon>Ascomycota</taxon>
        <taxon>Pezizomycotina</taxon>
        <taxon>Dothideomycetes</taxon>
        <taxon>Dothideomycetes incertae sedis</taxon>
        <taxon>Botryosphaeriales</taxon>
        <taxon>Botryosphaeriaceae</taxon>
        <taxon>Macrophomina</taxon>
    </lineage>
</organism>
<dbReference type="OrthoDB" id="428577at2759"/>
<accession>K2QLH1</accession>
<dbReference type="VEuPathDB" id="FungiDB:MPH_12165"/>
<name>K2QLH1_MACPH</name>
<dbReference type="HOGENOM" id="CLU_990695_0_0_1"/>
<dbReference type="EMBL" id="AHHD01000505">
    <property type="protein sequence ID" value="EKG10681.1"/>
    <property type="molecule type" value="Genomic_DNA"/>
</dbReference>
<dbReference type="InParanoid" id="K2QLH1"/>
<sequence>MSALCFWISLIEDGTEVFIVRKIVFDYREAVPGEKGYFSPMYHRDALSILFNGTASFAVGVFISGTNAIPKKPENDGPDTKLDAVVDVDGTVRQFIAMPAGSSYPVEAQRTGQVFKDSIQIQVTPKLISSARPFVLPRTTDQDSFHIFVKNLAGQSITLTVRPGNTIELVKWGALSDYYIRPLGLPYYSIYEGKPSSIKGNFEVFQSVNYANKLKQETEYMNEAVQEIAKSKKYPVVELYKRGEYQSFRHMKELREKVNSDTKDLAQQAENTFDLPILVDR</sequence>
<dbReference type="AlphaFoldDB" id="K2QLH1"/>
<evidence type="ECO:0000313" key="2">
    <source>
        <dbReference type="Proteomes" id="UP000007129"/>
    </source>
</evidence>